<feature type="domain" description="Major facilitator superfamily (MFS) profile" evidence="6">
    <location>
        <begin position="271"/>
        <end position="458"/>
    </location>
</feature>
<dbReference type="SUPFAM" id="SSF103473">
    <property type="entry name" value="MFS general substrate transporter"/>
    <property type="match status" value="1"/>
</dbReference>
<evidence type="ECO:0000313" key="7">
    <source>
        <dbReference type="EMBL" id="SMX66257.1"/>
    </source>
</evidence>
<dbReference type="AlphaFoldDB" id="A0A2H1HTL5"/>
<dbReference type="PROSITE" id="PS50850">
    <property type="entry name" value="MFS"/>
    <property type="match status" value="1"/>
</dbReference>
<name>A0A2H1HTL5_9MICO</name>
<evidence type="ECO:0000256" key="1">
    <source>
        <dbReference type="ARBA" id="ARBA00004651"/>
    </source>
</evidence>
<feature type="transmembrane region" description="Helical" evidence="5">
    <location>
        <begin position="357"/>
        <end position="382"/>
    </location>
</feature>
<feature type="transmembrane region" description="Helical" evidence="5">
    <location>
        <begin position="307"/>
        <end position="327"/>
    </location>
</feature>
<feature type="transmembrane region" description="Helical" evidence="5">
    <location>
        <begin position="423"/>
        <end position="446"/>
    </location>
</feature>
<organism evidence="7 8">
    <name type="scientific">Brevibacterium antiquum CNRZ 918</name>
    <dbReference type="NCBI Taxonomy" id="1255637"/>
    <lineage>
        <taxon>Bacteria</taxon>
        <taxon>Bacillati</taxon>
        <taxon>Actinomycetota</taxon>
        <taxon>Actinomycetes</taxon>
        <taxon>Micrococcales</taxon>
        <taxon>Brevibacteriaceae</taxon>
        <taxon>Brevibacterium</taxon>
    </lineage>
</organism>
<dbReference type="InterPro" id="IPR020846">
    <property type="entry name" value="MFS_dom"/>
</dbReference>
<feature type="transmembrane region" description="Helical" evidence="5">
    <location>
        <begin position="228"/>
        <end position="246"/>
    </location>
</feature>
<feature type="transmembrane region" description="Helical" evidence="5">
    <location>
        <begin position="126"/>
        <end position="146"/>
    </location>
</feature>
<sequence length="458" mass="47282">MAPYVAESHSSVHLPSASIQVTTAAQNPIESMGRNWIGMSSNETRTRTHEVAAPKLLTVVGRTYFPIALMARLPYAMVVIGVLTLVVAGRGSLSLGGINSAMVGLGTAIFGSFIGAAADRWGQLPVLLIAGLANSAALIFMAWVVFSPLPDAVVLIAAFAIGATAPQAAPMSRSRLVEIIMSKLAGPGQQKTLSSTMAYESAADEFVFVFGPFIVGLLATTFHPVAPIIGAVVMTLIFISAFALHPTGRAHVNASSGPRAQAPAKELFTFAVLVVVLGTFGIGLVFGSTLTALTSLMNDLGHPEEAGIFYGIMGIGSAILAIAVALFSPRYALWARWLSFAPVMLVGAFIMSTSDSMITVVIALLLMGCAVGPTLVTLFSLAAERSPLGRSATVMSMAGSAIIVGQSLASAVNGILAEEAGTSAAMAVPMAASALVLVAGLLNLFVGKRARKRDLVHS</sequence>
<feature type="transmembrane region" description="Helical" evidence="5">
    <location>
        <begin position="394"/>
        <end position="417"/>
    </location>
</feature>
<dbReference type="Proteomes" id="UP000234433">
    <property type="component" value="Unassembled WGS sequence"/>
</dbReference>
<evidence type="ECO:0000256" key="5">
    <source>
        <dbReference type="SAM" id="Phobius"/>
    </source>
</evidence>
<dbReference type="PANTHER" id="PTHR23542:SF1">
    <property type="entry name" value="MAJOR FACILITATOR SUPERFAMILY (MFS) PROFILE DOMAIN-CONTAINING PROTEIN"/>
    <property type="match status" value="1"/>
</dbReference>
<dbReference type="InterPro" id="IPR011701">
    <property type="entry name" value="MFS"/>
</dbReference>
<evidence type="ECO:0000256" key="3">
    <source>
        <dbReference type="ARBA" id="ARBA00022989"/>
    </source>
</evidence>
<dbReference type="GO" id="GO:0005886">
    <property type="term" value="C:plasma membrane"/>
    <property type="evidence" value="ECO:0007669"/>
    <property type="project" value="UniProtKB-SubCell"/>
</dbReference>
<evidence type="ECO:0000256" key="2">
    <source>
        <dbReference type="ARBA" id="ARBA00022692"/>
    </source>
</evidence>
<keyword evidence="3 5" id="KW-1133">Transmembrane helix</keyword>
<comment type="subcellular location">
    <subcellularLocation>
        <location evidence="1">Cell membrane</location>
        <topology evidence="1">Multi-pass membrane protein</topology>
    </subcellularLocation>
</comment>
<protein>
    <submittedName>
        <fullName evidence="7">Predicted arabinose efflux permease, MFS family</fullName>
    </submittedName>
</protein>
<evidence type="ECO:0000313" key="8">
    <source>
        <dbReference type="Proteomes" id="UP000234433"/>
    </source>
</evidence>
<evidence type="ECO:0000259" key="6">
    <source>
        <dbReference type="PROSITE" id="PS50850"/>
    </source>
</evidence>
<feature type="transmembrane region" description="Helical" evidence="5">
    <location>
        <begin position="64"/>
        <end position="87"/>
    </location>
</feature>
<proteinExistence type="predicted"/>
<keyword evidence="4 5" id="KW-0472">Membrane</keyword>
<keyword evidence="2 5" id="KW-0812">Transmembrane</keyword>
<reference evidence="7 8" key="1">
    <citation type="submission" date="2017-03" db="EMBL/GenBank/DDBJ databases">
        <authorList>
            <person name="Afonso C.L."/>
            <person name="Miller P.J."/>
            <person name="Scott M.A."/>
            <person name="Spackman E."/>
            <person name="Goraichik I."/>
            <person name="Dimitrov K.M."/>
            <person name="Suarez D.L."/>
            <person name="Swayne D.E."/>
        </authorList>
    </citation>
    <scope>NUCLEOTIDE SEQUENCE [LARGE SCALE GENOMIC DNA]</scope>
    <source>
        <strain evidence="7 8">CNRZ 918</strain>
    </source>
</reference>
<dbReference type="GO" id="GO:0022857">
    <property type="term" value="F:transmembrane transporter activity"/>
    <property type="evidence" value="ECO:0007669"/>
    <property type="project" value="InterPro"/>
</dbReference>
<dbReference type="InterPro" id="IPR036259">
    <property type="entry name" value="MFS_trans_sf"/>
</dbReference>
<feature type="transmembrane region" description="Helical" evidence="5">
    <location>
        <begin position="334"/>
        <end position="351"/>
    </location>
</feature>
<feature type="transmembrane region" description="Helical" evidence="5">
    <location>
        <begin position="93"/>
        <end position="114"/>
    </location>
</feature>
<dbReference type="PANTHER" id="PTHR23542">
    <property type="match status" value="1"/>
</dbReference>
<gene>
    <name evidence="7" type="ORF">BANT918_00467</name>
</gene>
<evidence type="ECO:0000256" key="4">
    <source>
        <dbReference type="ARBA" id="ARBA00023136"/>
    </source>
</evidence>
<dbReference type="Pfam" id="PF07690">
    <property type="entry name" value="MFS_1"/>
    <property type="match status" value="1"/>
</dbReference>
<feature type="transmembrane region" description="Helical" evidence="5">
    <location>
        <begin position="267"/>
        <end position="287"/>
    </location>
</feature>
<dbReference type="Gene3D" id="1.20.1250.20">
    <property type="entry name" value="MFS general substrate transporter like domains"/>
    <property type="match status" value="1"/>
</dbReference>
<accession>A0A2H1HTL5</accession>
<dbReference type="EMBL" id="FXZD01000001">
    <property type="protein sequence ID" value="SMX66257.1"/>
    <property type="molecule type" value="Genomic_DNA"/>
</dbReference>